<name>A0A8S5TM12_9CAUD</name>
<protein>
    <submittedName>
        <fullName evidence="1">Uncharacterized protein</fullName>
    </submittedName>
</protein>
<dbReference type="EMBL" id="BK032844">
    <property type="protein sequence ID" value="DAF63818.1"/>
    <property type="molecule type" value="Genomic_DNA"/>
</dbReference>
<organism evidence="1">
    <name type="scientific">Siphoviridae sp. ctSmR6</name>
    <dbReference type="NCBI Taxonomy" id="2827873"/>
    <lineage>
        <taxon>Viruses</taxon>
        <taxon>Duplodnaviria</taxon>
        <taxon>Heunggongvirae</taxon>
        <taxon>Uroviricota</taxon>
        <taxon>Caudoviricetes</taxon>
    </lineage>
</organism>
<reference evidence="1" key="1">
    <citation type="journal article" date="2021" name="Proc. Natl. Acad. Sci. U.S.A.">
        <title>A Catalog of Tens of Thousands of Viruses from Human Metagenomes Reveals Hidden Associations with Chronic Diseases.</title>
        <authorList>
            <person name="Tisza M.J."/>
            <person name="Buck C.B."/>
        </authorList>
    </citation>
    <scope>NUCLEOTIDE SEQUENCE</scope>
    <source>
        <strain evidence="1">CtSmR6</strain>
    </source>
</reference>
<proteinExistence type="predicted"/>
<sequence>MARYQHDTIVLLLNGYEITAYADGSDVISIENAADAGAYTIGASGRGVFTGSCNQSGTLTLKLLQHSEDCKFLQDLYNQQRTEFKSFSPMTMEFKDTLNGDELSGLNGFFVNDGGLKRGDAHNPTEFKIAFERISKRLENGAGN</sequence>
<accession>A0A8S5TM12</accession>
<dbReference type="Pfam" id="PF11681">
    <property type="entry name" value="Phage_Tube_PhiTE"/>
    <property type="match status" value="1"/>
</dbReference>
<evidence type="ECO:0000313" key="1">
    <source>
        <dbReference type="EMBL" id="DAF63818.1"/>
    </source>
</evidence>
<dbReference type="InterPro" id="IPR021695">
    <property type="entry name" value="Phage_KPP10_Orf10"/>
</dbReference>